<feature type="compositionally biased region" description="Pro residues" evidence="7">
    <location>
        <begin position="5190"/>
        <end position="5204"/>
    </location>
</feature>
<feature type="compositionally biased region" description="Polar residues" evidence="7">
    <location>
        <begin position="2794"/>
        <end position="2808"/>
    </location>
</feature>
<feature type="region of interest" description="Disordered" evidence="7">
    <location>
        <begin position="327"/>
        <end position="346"/>
    </location>
</feature>
<evidence type="ECO:0000313" key="12">
    <source>
        <dbReference type="Proteomes" id="UP000002358"/>
    </source>
</evidence>
<dbReference type="Gene3D" id="2.10.25.10">
    <property type="entry name" value="Laminin"/>
    <property type="match status" value="1"/>
</dbReference>
<feature type="region of interest" description="Disordered" evidence="7">
    <location>
        <begin position="459"/>
        <end position="479"/>
    </location>
</feature>
<feature type="compositionally biased region" description="Polar residues" evidence="7">
    <location>
        <begin position="1731"/>
        <end position="1741"/>
    </location>
</feature>
<feature type="compositionally biased region" description="Low complexity" evidence="7">
    <location>
        <begin position="4401"/>
        <end position="4419"/>
    </location>
</feature>
<keyword evidence="8" id="KW-1133">Transmembrane helix</keyword>
<feature type="region of interest" description="Disordered" evidence="7">
    <location>
        <begin position="3337"/>
        <end position="3388"/>
    </location>
</feature>
<dbReference type="Pfam" id="PF15950">
    <property type="entry name" value="DUF4758"/>
    <property type="match status" value="7"/>
</dbReference>
<keyword evidence="8" id="KW-0472">Membrane</keyword>
<evidence type="ECO:0000256" key="7">
    <source>
        <dbReference type="SAM" id="MobiDB-lite"/>
    </source>
</evidence>
<feature type="compositionally biased region" description="Basic and acidic residues" evidence="7">
    <location>
        <begin position="2697"/>
        <end position="2710"/>
    </location>
</feature>
<feature type="compositionally biased region" description="Basic and acidic residues" evidence="7">
    <location>
        <begin position="5390"/>
        <end position="5417"/>
    </location>
</feature>
<feature type="compositionally biased region" description="Low complexity" evidence="7">
    <location>
        <begin position="2644"/>
        <end position="2665"/>
    </location>
</feature>
<evidence type="ECO:0000259" key="10">
    <source>
        <dbReference type="PROSITE" id="PS50026"/>
    </source>
</evidence>
<feature type="compositionally biased region" description="Basic and acidic residues" evidence="7">
    <location>
        <begin position="4340"/>
        <end position="4352"/>
    </location>
</feature>
<proteinExistence type="predicted"/>
<dbReference type="InterPro" id="IPR018097">
    <property type="entry name" value="EGF_Ca-bd_CS"/>
</dbReference>
<feature type="compositionally biased region" description="Basic and acidic residues" evidence="7">
    <location>
        <begin position="4250"/>
        <end position="4263"/>
    </location>
</feature>
<dbReference type="PROSITE" id="PS50026">
    <property type="entry name" value="EGF_3"/>
    <property type="match status" value="1"/>
</dbReference>
<feature type="compositionally biased region" description="Acidic residues" evidence="7">
    <location>
        <begin position="1369"/>
        <end position="1384"/>
    </location>
</feature>
<dbReference type="PROSITE" id="PS00022">
    <property type="entry name" value="EGF_1"/>
    <property type="match status" value="1"/>
</dbReference>
<keyword evidence="6" id="KW-0175">Coiled coil</keyword>
<dbReference type="InterPro" id="IPR049883">
    <property type="entry name" value="NOTCH1_EGF-like"/>
</dbReference>
<evidence type="ECO:0000256" key="3">
    <source>
        <dbReference type="ARBA" id="ARBA00022737"/>
    </source>
</evidence>
<dbReference type="Pfam" id="PF07645">
    <property type="entry name" value="EGF_CA"/>
    <property type="match status" value="1"/>
</dbReference>
<feature type="compositionally biased region" description="Basic and acidic residues" evidence="7">
    <location>
        <begin position="5432"/>
        <end position="5447"/>
    </location>
</feature>
<feature type="region of interest" description="Disordered" evidence="7">
    <location>
        <begin position="824"/>
        <end position="851"/>
    </location>
</feature>
<feature type="region of interest" description="Disordered" evidence="7">
    <location>
        <begin position="4040"/>
        <end position="4116"/>
    </location>
</feature>
<keyword evidence="1 5" id="KW-0245">EGF-like domain</keyword>
<dbReference type="OrthoDB" id="10040649at2759"/>
<feature type="compositionally biased region" description="Low complexity" evidence="7">
    <location>
        <begin position="2845"/>
        <end position="2856"/>
    </location>
</feature>
<feature type="domain" description="EGF-like" evidence="10">
    <location>
        <begin position="5027"/>
        <end position="5068"/>
    </location>
</feature>
<dbReference type="InterPro" id="IPR001881">
    <property type="entry name" value="EGF-like_Ca-bd_dom"/>
</dbReference>
<evidence type="ECO:0000256" key="1">
    <source>
        <dbReference type="ARBA" id="ARBA00022536"/>
    </source>
</evidence>
<feature type="compositionally biased region" description="Polar residues" evidence="7">
    <location>
        <begin position="329"/>
        <end position="341"/>
    </location>
</feature>
<protein>
    <recommendedName>
        <fullName evidence="10">EGF-like domain-containing protein</fullName>
    </recommendedName>
</protein>
<dbReference type="SMART" id="SM00179">
    <property type="entry name" value="EGF_CA"/>
    <property type="match status" value="1"/>
</dbReference>
<feature type="compositionally biased region" description="Low complexity" evidence="7">
    <location>
        <begin position="1917"/>
        <end position="1928"/>
    </location>
</feature>
<feature type="compositionally biased region" description="Basic and acidic residues" evidence="7">
    <location>
        <begin position="3637"/>
        <end position="3647"/>
    </location>
</feature>
<feature type="compositionally biased region" description="Low complexity" evidence="7">
    <location>
        <begin position="3339"/>
        <end position="3350"/>
    </location>
</feature>
<feature type="compositionally biased region" description="Polar residues" evidence="7">
    <location>
        <begin position="1427"/>
        <end position="1442"/>
    </location>
</feature>
<evidence type="ECO:0000256" key="5">
    <source>
        <dbReference type="PROSITE-ProRule" id="PRU00076"/>
    </source>
</evidence>
<dbReference type="PANTHER" id="PTHR39072:SF2">
    <property type="match status" value="1"/>
</dbReference>
<feature type="compositionally biased region" description="Low complexity" evidence="7">
    <location>
        <begin position="1461"/>
        <end position="1482"/>
    </location>
</feature>
<feature type="compositionally biased region" description="Acidic residues" evidence="7">
    <location>
        <begin position="2626"/>
        <end position="2642"/>
    </location>
</feature>
<feature type="compositionally biased region" description="Polar residues" evidence="7">
    <location>
        <begin position="1663"/>
        <end position="1675"/>
    </location>
</feature>
<feature type="compositionally biased region" description="Basic residues" evidence="7">
    <location>
        <begin position="1751"/>
        <end position="1760"/>
    </location>
</feature>
<feature type="region of interest" description="Disordered" evidence="7">
    <location>
        <begin position="3589"/>
        <end position="3608"/>
    </location>
</feature>
<feature type="region of interest" description="Disordered" evidence="7">
    <location>
        <begin position="3620"/>
        <end position="3658"/>
    </location>
</feature>
<evidence type="ECO:0000256" key="9">
    <source>
        <dbReference type="SAM" id="SignalP"/>
    </source>
</evidence>
<feature type="region of interest" description="Disordered" evidence="7">
    <location>
        <begin position="2827"/>
        <end position="2858"/>
    </location>
</feature>
<feature type="compositionally biased region" description="Basic residues" evidence="7">
    <location>
        <begin position="1389"/>
        <end position="1402"/>
    </location>
</feature>
<evidence type="ECO:0000256" key="8">
    <source>
        <dbReference type="SAM" id="Phobius"/>
    </source>
</evidence>
<feature type="compositionally biased region" description="Acidic residues" evidence="7">
    <location>
        <begin position="1699"/>
        <end position="1727"/>
    </location>
</feature>
<sequence>MRRLTGLRLLLLICCCFFFAAQGAHGKDEIEATRIQRDIDGVTTVLLVPARPGKSAPPVGVLTKTARTFVQDGASTEFATQVVGTTLDNGRLYAKILSTSSRVFYDREPTPDASAPYFVYPSKRPQDGWSDAKLTLDDAPIKIVKTISDINGEILQDSKDESSELKYNDILNKPDSSEERFKPAKVRNDNLPTYTVNQGYVDKGLDAAASLEEEQPKTFRPRVAKIFRPQPKITPKKDIKPLATVTYHGFADFVTTVGDTVIVFSPSTAPAPVGRPATTIKGDATLRPDDGIAVLKIKPTSVVPQQKMTETISLKARVPVNDVVRKSSKQSNSAIDLQPSSVGHPEGAYSGEVTKPLLLVPDEQLGSDNPTGLIKVIDSTTTVKGTTTHYMSSIIGTYIGTNYAQIVHTSSNVYFFPEDSSKSLNDDDVVSSESISTLPPETTDNVLTTIKDILTTEPTTESELGNDIIPPNQGRSIKGTAPRNQFLAAKGDKAHKEAEEKASFATKLIPSTVYKTFTYFTTFFIPGKDKTSTSVKSREVVSSELTFVPEVVPTTSSQSARVTPTKARISPTNKVEISSNTDLIENTNVDKQEVEEIQLIFKTIFTTFTYLTTFYDDSTTSVSSRKVTATNVITQTIDPVGSSIDFDGLIDKDASFAIAPTKVAEPSFATKAVETQTNNYDNNFTVPEESTENILTTVQDDLTTLEEEVATLESTTESMADRVEPVVQLEPSPSVTETAQLATQLKTYYTTYTYFTTIIVDDETEIETRTEVFGNVITESIQPTSVVPAVERTSVTTPKPAPPPPPEILAYLEALKKQKSEEEARLLAKKAQEKAQVTSTEEPEQATTDDSSLFSYTDETTIMDEASTEKMSNDGEVLGSMKTDVIFTSSSGGSTVLDVADKKNSVPEDQELSETNHHDVEPAPTLLLQTSYTTYTYFTTMYNGDATDVVSRLKTVTNVVTETIKPTAVMQPETKTQQPLTYFTTFTYWTTFIKGDETATTSREETVSNVLTPGVTETPSVQLEVVKTYRPFVLATPVHSIAPSESRESKATSDNEVTTSPNVILQEVPTVKVNELSSTISPEPMTLYTTFTYFTTSYIGDSTILKSRLETVTSVSYPDDLVVKATPRAIGGPVPTAQILATEEKPIEPSKTSDAPKTGLLSTIRTSQVNDGTTTHFMTDVYGTYIDGLYAQVVETSTKLELPTPVYSASATPLLPTGVLSLNKGTIVDADEVTTIFYTTKQIGSTINGLYVKVLESTSTTTVDEKKLATHTPVHGHRTGLVRLIKGEIEANDTTTYYQSKVIGTSIDGRYAQIIESTSSYLIAKPTSTLDIGATSTLPPNHATGVPEISPSPAVIQSSISEDHTGDLNDSDQEENENEEEEGDDQKSTKKSRLTFSSRKRTSSAPPIRPFASRSRPTFNPKRKPQGATTITRSDITPTITATLAGKGSRFASSRGRATPSLGSSSINASSSRRFSGGRRSSLPASSAFSTNYPSASSRSRGAVRASPSSAYSGSRRGSSSIRSSSLRPSGRSSPISLSSTRYRPGIRPSSTLAKLSSTVKHEDQEDNANEFTTATLATEESPVLEEGEDETIPPTHPTTTESPRRANNPLLRFRRPPAFGSGIRSTPKPAPATTTTRRANNPTRQNTSNRPVNGRTRPTPPALSSRTRQGQSTLFPPRPLYGRKPETTEAPVETKNEEAEEDDEDFEDEPVEEISDNDYEGSEQEESAPPASQRNNQKSVTPIRPFTRIGRNRRVRRQARSLSSRFRRPTTQVSTIEDRYDSDLSSSKEEYSKAPVTNARYGSRGRSYPSNSRSNKEDKSSEEYVDTPNTPRTRAKASTGRSNIRLKPSPVTSSNRQYTLREKDSSSGKSGYKRPLTTSRTSNLRARTNSNSRTRAGTNRYQDSSNSRRTSGRTPSRNNARGNSNRRVTSSRGRNSHEEYKDASDLDGTITVTHYVPTEVTIPVVNNGVTEKRNIITAQPSTEIIGPDRYSTIANSDGRDLLVLASEMTGTNFQGQVEITRFVIHETPTTKVSHTLTSSGGRRFSQPVVVPSTVYSIENVVSTIRPSIPENAPLANILLSQLLLGQLGQQANPLVPGIPAPAPTPSTRYDTRASTYVTTITKHQSTVIPLTFRGKEILTTLVDSTTDVVTATELITDTVVVTPTVALPAANLNSLLLLLQQPQSPLQQANPLLDPLFAAVPLLTQSNSLPGEVERRNQPVDFDYKPESYEDLSEEEVDRPSSRVRGKVHAKTQEAPETSVVTLYVSGRRPGEFSTVLSTVVVGEESTSTKRKRDVSELLVTASLSPSLNSASEPVSYILAGSEEPIDAHAPTQSLESVVGDVGRHISTSIYTNVITDIDRSTNAKTKTSTFPGDFLEEPSGTSSIVENYHSFGQRTHQGTQGLDYYVAGDEEEEEDDYVPKKRVRVRVPVVRSRSAKEHALTVVRRRPLVPYTRSSVYESIEATPTRRRVVTRTRLRNVDSADYGNSLADDYTEDFQKANRHKVTVTRRRKVRPTAASTQTQRDRITRKKLVNVRPIPAPTSTLAIITTGFYTVATDDDDADDYYDSEDSKVPTPELYPSTQLENAPNEAFTIEPEQPSSSSDPIIITDNFFFPGFSEETTTTESGDDDDSNEETDTENNEFLDSTTLSAADSTSENGTSTTEETNTEKEIDATTETASDNPERIGTTVEYPTIVEDEKATTEISSGDRTEEDDPIVPKSQSEDSEIPVTETTLENVTPDDADDLRVIPIATNSTSENTFTRSDDSLESSPNIDSSEIPTVIPLESKSIEVKSTSASDSQVTTSLPSLTPEDIEAGLTDDLYLSLSRPDFPQIDPSQVEADENAASTSSQSSQATPELQTSIYYSETVVTSTRLRTYTYVVTTLNGQETEVTSSTTVRPRVTTLTLTVPVTVTVTPTMVSSSIALSSALDDAQSNEEVEDEGRRFNLATRVMSNGVEVIVAGTTPAYRWENSNPQPTLTLSEAVVMLLPQDKPNEFVTKTCTTTFTYLNTITRDGTTIVSTDEQVIANTATEERHRKPVSEAASVTLEASPTLQTEVFKTTYTYLTLNTDHPDEKNALGSSTRVITNTVTAPQYYLDMVLEPSETQLPETNTYMSTRALEKTYIEDGKTRVEMTHDIVTQLIITESAPPPKPVSVTTTLTALDDVSTTDVAKTYYITYTYLNTYLEKDSTVVKTNIATSSDIVYEKVPVKKTATKSVPVTATPEPIQIFATKTYLTTYTYFTTLLQAGVDGETSTTVSSRTQIVENVVTESIAPSLLEPGYMNALLTTSHHSDTLKNVVTGSTIIFFDDEEEVAPSTSSAYDQSATASVDKIDDLETASSSSVADSVGSETNEAASNPIEPDNSHNEEEIPEESTNPPPSKKPSQVSNLLSLGSLGINSLSALGPVITAMAGLLQGKTSATRRNDTEPITEPPATTTQRSPIYIPVAEFVDGDIETAESQNIALHLANSNHLPETRHKVTASLADGIPISPGEVITANSDVIIGKPGKMGPRPPQTFGGQDENIGMKPPPVSVPNIPVHPVFEVLDNEPKPKPPIKIQKGSQQLEIYPAHQIYEEHIKGPVVFHEPAISQRPQQHQQQIYSNNNQAATRISSKQDILENDPLLIPPSRPSSSATVDSKHRNSDKNKRPPWSPQDPLVTSNVLIDDKHRLHSKEFVKADNLASYDGSRIVAHVPEPIVHQVPHVIDRSTGQPLLVNIQPSQVANVVIPQGGTQALIFGDTSEPHISGQYFDDPSPYPEPEVGPGFIGIDKIENLPQYSKHDDPADYMRPPALPANQIQNLANRHHSIPISQGSEKVPTRYHDKLNLSTGQGHVHSEILVHHGIESGHVRGQSRPATSPPRNYPNVQFPPRREHTKIHLGNEQIPPRRTEVPLPTENSFYDSSNAGSLLHTSWKNEKKPLLNPQTRWPRPTSRPRPPTRITARPFGRPPTRIERPKIPIRQPPVRLPQNTYYQQQQQQQQQPSVAPFTESNQQIYNPAHQEQANNNKVHQYREENYKIPTQEPINKQSLQENLDYITDDHAADFGYKNPSSNDPDKPIDSEVDASENVKVTSDKEDSHRGQADSDSSSKYGESGVRKEANNYHGDNGPAPTSADKHVYSNNHEEGDIIIGSEKKQDQYLTQAHNSYDTGVVDSGADRKQPGYSHEIIDLKPPAIIPVFEPNGHSRPFSKPNFAVSNSDSGKSEVITESSDVSHVSQVNARPVLGQVFQIQSHAKERESQRNKTYAYSRGRPQYDHHATRSHPEHPQIITKPKAQVPGPVDVSSGHHNRKSTVQFSLPIDSTGEENESKTQTERAPSASTGPRKPTEESLATAFQTNFASTDSKEDNNEHDDSKSGNLSQDMVPPPVGGNNQAQMDEGLRPPPSPTDVLGLSPPPVDITSIRPTTASMTSSSTTPAMTTTTLDNKSNIKSDLSGLKPPPLYIPLKESSAAPPPPSVDMVPPSPRPSVVRPYLADILSQDMVPPPPAVKTTRPLEIATVRPGVAVSGSIQIGTALATSHIPVMQDIESKIPIVHGTVDLPVVVNVPEEFLKPIDTKKPDRVSVYTARPFETKHRHVVKPTIASISPSSSTAVRHSQYYNDQHAFHNNHQRLSPTRIAPSTISRKPSKVPDFSIVLEPSVDVQLPSQRIEPTETLTVHYNGNERTKQRTEIDGVTMVANAENSEIAKTSVATKQETRKTDPKIKESASKMMEIIGTVVHEFIQNSTNERVEVKPQEVTRFETLTVTRTETSVVGSPPTTRTLLITHTLTSVRIETVTKTLLRPTSVISTITSTILHSVTRSPGYENGNDNESIFVVMSDQKPPAVGAEEVEAEYGEEEISRDEQDVSGNEIHRVLSGGILGAPSVPLRPPKVQCVPDCKASKSEVCAESNGEMRCVCRRGFARMFPDRPCKPTYTFTVGVGLERLGRDRIVFDSSMNDSSSMVFRRYAHPIKEALDRTLMQSDLRDVYRALNIARFTRDPPKVVFNVQLTANSDETRLKEVIRKYLVMSNYSLGGTEVYASKDLGMVEAIDFDECGVEEGGPHHDCSPNAACFNLKGSYQCSCKEGYADLSENPAYPGRVCSQAPLGCAACNNKGHCAVNVHGQEVCECFAWHSGQKCQINLKVLLIALVTTGAILVALLAVCLGMACFRNPSRRSRSAACDRRAMISGPGAGDTSSEGSLAELAIPHHVPHILPPPPQMVAPAPPSAKRPARKISSSNNKARRAPRKLVPAAPIIAPVVASNNNSCPPNDQRDRSLTVMIPRAKYRSAPQSATPQNYKPMSSFAVEEHKLIDYLEAGCDYKSEQDSRMAKQQQQQHQPTGALVSAGFQVSATVTRTLEASAESTIEPSSKSEQELETTIQASTKQLMRLDLADAGSTLARSCGETTIQAPTKMAEHRNKDCNRDARDSASEGHTMAERDLGSTLRLPAQHAPLYHQDRASSDRESNFDSF</sequence>
<feature type="region of interest" description="Disordered" evidence="7">
    <location>
        <begin position="4229"/>
        <end position="4432"/>
    </location>
</feature>
<dbReference type="CDD" id="cd00054">
    <property type="entry name" value="EGF_CA"/>
    <property type="match status" value="1"/>
</dbReference>
<feature type="signal peptide" evidence="9">
    <location>
        <begin position="1"/>
        <end position="26"/>
    </location>
</feature>
<dbReference type="PANTHER" id="PTHR39072">
    <property type="entry name" value="RE48511P"/>
    <property type="match status" value="1"/>
</dbReference>
<dbReference type="InterPro" id="IPR009030">
    <property type="entry name" value="Growth_fac_rcpt_cys_sf"/>
</dbReference>
<accession>A0A7M7QV09</accession>
<dbReference type="Pfam" id="PF01390">
    <property type="entry name" value="SEA"/>
    <property type="match status" value="1"/>
</dbReference>
<feature type="compositionally biased region" description="Basic and acidic residues" evidence="7">
    <location>
        <begin position="2213"/>
        <end position="2229"/>
    </location>
</feature>
<dbReference type="InParanoid" id="A0A7M7QV09"/>
<feature type="compositionally biased region" description="Polar residues" evidence="7">
    <location>
        <begin position="2769"/>
        <end position="2779"/>
    </location>
</feature>
<feature type="region of interest" description="Disordered" evidence="7">
    <location>
        <begin position="2561"/>
        <end position="2583"/>
    </location>
</feature>
<dbReference type="InterPro" id="IPR000082">
    <property type="entry name" value="SEA_dom"/>
</dbReference>
<evidence type="ECO:0000256" key="4">
    <source>
        <dbReference type="ARBA" id="ARBA00023157"/>
    </source>
</evidence>
<feature type="coiled-coil region" evidence="6">
    <location>
        <begin position="695"/>
        <end position="722"/>
    </location>
</feature>
<dbReference type="Proteomes" id="UP000002358">
    <property type="component" value="Chromosome 3"/>
</dbReference>
<feature type="compositionally biased region" description="Low complexity" evidence="7">
    <location>
        <begin position="3428"/>
        <end position="3438"/>
    </location>
</feature>
<feature type="compositionally biased region" description="Polar residues" evidence="7">
    <location>
        <begin position="1761"/>
        <end position="1776"/>
    </location>
</feature>
<dbReference type="RefSeq" id="XP_032454028.1">
    <property type="nucleotide sequence ID" value="XM_032598137.1"/>
</dbReference>
<feature type="compositionally biased region" description="Acidic residues" evidence="7">
    <location>
        <begin position="1583"/>
        <end position="1592"/>
    </location>
</feature>
<feature type="compositionally biased region" description="Basic and acidic residues" evidence="7">
    <location>
        <begin position="1936"/>
        <end position="1945"/>
    </location>
</feature>
<dbReference type="GeneID" id="100678672"/>
<comment type="caution">
    <text evidence="5">Lacks conserved residue(s) required for the propagation of feature annotation.</text>
</comment>
<name>A0A7M7QV09_NASVI</name>
<feature type="region of interest" description="Disordered" evidence="7">
    <location>
        <begin position="3910"/>
        <end position="3962"/>
    </location>
</feature>
<dbReference type="GO" id="GO:0005509">
    <property type="term" value="F:calcium ion binding"/>
    <property type="evidence" value="ECO:0007669"/>
    <property type="project" value="InterPro"/>
</dbReference>
<organism evidence="11 12">
    <name type="scientific">Nasonia vitripennis</name>
    <name type="common">Parasitic wasp</name>
    <dbReference type="NCBI Taxonomy" id="7425"/>
    <lineage>
        <taxon>Eukaryota</taxon>
        <taxon>Metazoa</taxon>
        <taxon>Ecdysozoa</taxon>
        <taxon>Arthropoda</taxon>
        <taxon>Hexapoda</taxon>
        <taxon>Insecta</taxon>
        <taxon>Pterygota</taxon>
        <taxon>Neoptera</taxon>
        <taxon>Endopterygota</taxon>
        <taxon>Hymenoptera</taxon>
        <taxon>Apocrita</taxon>
        <taxon>Proctotrupomorpha</taxon>
        <taxon>Chalcidoidea</taxon>
        <taxon>Pteromalidae</taxon>
        <taxon>Pteromalinae</taxon>
        <taxon>Nasonia</taxon>
    </lineage>
</organism>
<dbReference type="KEGG" id="nvi:100678672"/>
<feature type="compositionally biased region" description="Basic and acidic residues" evidence="7">
    <location>
        <begin position="4070"/>
        <end position="4081"/>
    </location>
</feature>
<evidence type="ECO:0000256" key="2">
    <source>
        <dbReference type="ARBA" id="ARBA00022729"/>
    </source>
</evidence>
<dbReference type="EnsemblMetazoa" id="XM_032598137">
    <property type="protein sequence ID" value="XP_032454028"/>
    <property type="gene ID" value="LOC100678672"/>
</dbReference>
<evidence type="ECO:0000313" key="11">
    <source>
        <dbReference type="EnsemblMetazoa" id="XP_032454028"/>
    </source>
</evidence>
<dbReference type="PROSITE" id="PS01187">
    <property type="entry name" value="EGF_CA"/>
    <property type="match status" value="1"/>
</dbReference>
<evidence type="ECO:0000256" key="6">
    <source>
        <dbReference type="SAM" id="Coils"/>
    </source>
</evidence>
<feature type="region of interest" description="Disordered" evidence="7">
    <location>
        <begin position="5385"/>
        <end position="5447"/>
    </location>
</feature>
<keyword evidence="2 9" id="KW-0732">Signal</keyword>
<feature type="compositionally biased region" description="Polar residues" evidence="7">
    <location>
        <begin position="835"/>
        <end position="851"/>
    </location>
</feature>
<dbReference type="InterPro" id="IPR000742">
    <property type="entry name" value="EGF"/>
</dbReference>
<reference evidence="11" key="1">
    <citation type="submission" date="2021-01" db="UniProtKB">
        <authorList>
            <consortium name="EnsemblMetazoa"/>
        </authorList>
    </citation>
    <scope>IDENTIFICATION</scope>
</reference>
<feature type="compositionally biased region" description="Polar residues" evidence="7">
    <location>
        <begin position="1483"/>
        <end position="1494"/>
    </location>
</feature>
<dbReference type="PROSITE" id="PS00010">
    <property type="entry name" value="ASX_HYDROXYL"/>
    <property type="match status" value="1"/>
</dbReference>
<feature type="compositionally biased region" description="Polar residues" evidence="7">
    <location>
        <begin position="1877"/>
        <end position="1916"/>
    </location>
</feature>
<feature type="compositionally biased region" description="Basic and acidic residues" evidence="7">
    <location>
        <begin position="1684"/>
        <end position="1698"/>
    </location>
</feature>
<feature type="compositionally biased region" description="Polar residues" evidence="7">
    <location>
        <begin position="1549"/>
        <end position="1559"/>
    </location>
</feature>
<feature type="compositionally biased region" description="Polar residues" evidence="7">
    <location>
        <begin position="4330"/>
        <end position="4339"/>
    </location>
</feature>
<keyword evidence="12" id="KW-1185">Reference proteome</keyword>
<keyword evidence="4" id="KW-1015">Disulfide bond</keyword>
<feature type="compositionally biased region" description="Low complexity" evidence="7">
    <location>
        <begin position="1495"/>
        <end position="1544"/>
    </location>
</feature>
<feature type="region of interest" description="Disordered" evidence="7">
    <location>
        <begin position="2212"/>
        <end position="2253"/>
    </location>
</feature>
<feature type="region of interest" description="Disordered" evidence="7">
    <location>
        <begin position="2794"/>
        <end position="2814"/>
    </location>
</feature>
<feature type="region of interest" description="Disordered" evidence="7">
    <location>
        <begin position="2757"/>
        <end position="2780"/>
    </location>
</feature>
<feature type="region of interest" description="Disordered" evidence="7">
    <location>
        <begin position="2617"/>
        <end position="2729"/>
    </location>
</feature>
<feature type="region of interest" description="Disordered" evidence="7">
    <location>
        <begin position="3419"/>
        <end position="3438"/>
    </location>
</feature>
<feature type="compositionally biased region" description="Basic and acidic residues" evidence="7">
    <location>
        <begin position="824"/>
        <end position="833"/>
    </location>
</feature>
<feature type="compositionally biased region" description="Basic and acidic residues" evidence="7">
    <location>
        <begin position="1777"/>
        <end position="1793"/>
    </location>
</feature>
<feature type="region of interest" description="Disordered" evidence="7">
    <location>
        <begin position="1362"/>
        <end position="1946"/>
    </location>
</feature>
<feature type="compositionally biased region" description="Polar residues" evidence="7">
    <location>
        <begin position="1570"/>
        <end position="1579"/>
    </location>
</feature>
<dbReference type="SUPFAM" id="SSF57184">
    <property type="entry name" value="Growth factor receptor domain"/>
    <property type="match status" value="1"/>
</dbReference>
<feature type="region of interest" description="Disordered" evidence="7">
    <location>
        <begin position="5190"/>
        <end position="5222"/>
    </location>
</feature>
<feature type="transmembrane region" description="Helical" evidence="8">
    <location>
        <begin position="5120"/>
        <end position="5145"/>
    </location>
</feature>
<feature type="chain" id="PRO_5029883841" description="EGF-like domain-containing protein" evidence="9">
    <location>
        <begin position="27"/>
        <end position="5447"/>
    </location>
</feature>
<keyword evidence="3" id="KW-0677">Repeat</keyword>
<dbReference type="InterPro" id="IPR031866">
    <property type="entry name" value="DUF4758"/>
</dbReference>
<feature type="compositionally biased region" description="Low complexity" evidence="7">
    <location>
        <begin position="1632"/>
        <end position="1648"/>
    </location>
</feature>
<feature type="region of interest" description="Disordered" evidence="7">
    <location>
        <begin position="3847"/>
        <end position="3868"/>
    </location>
</feature>
<dbReference type="FunFam" id="2.10.25.10:FF:000038">
    <property type="entry name" value="Fibrillin 2"/>
    <property type="match status" value="1"/>
</dbReference>
<keyword evidence="8" id="KW-0812">Transmembrane</keyword>
<dbReference type="InterPro" id="IPR000152">
    <property type="entry name" value="EGF-type_Asp/Asn_hydroxyl_site"/>
</dbReference>